<reference evidence="3 4" key="1">
    <citation type="submission" date="2018-05" db="EMBL/GenBank/DDBJ databases">
        <title>Genomic Encyclopedia of Type Strains, Phase IV (KMG-IV): sequencing the most valuable type-strain genomes for metagenomic binning, comparative biology and taxonomic classification.</title>
        <authorList>
            <person name="Goeker M."/>
        </authorList>
    </citation>
    <scope>NUCLEOTIDE SEQUENCE [LARGE SCALE GENOMIC DNA]</scope>
    <source>
        <strain evidence="3 4">DSM 45480</strain>
    </source>
</reference>
<evidence type="ECO:0000313" key="4">
    <source>
        <dbReference type="Proteomes" id="UP000246005"/>
    </source>
</evidence>
<keyword evidence="2" id="KW-0472">Membrane</keyword>
<evidence type="ECO:0000256" key="1">
    <source>
        <dbReference type="SAM" id="MobiDB-lite"/>
    </source>
</evidence>
<evidence type="ECO:0000256" key="2">
    <source>
        <dbReference type="SAM" id="Phobius"/>
    </source>
</evidence>
<name>A0A316HKZ3_9PSEU</name>
<dbReference type="Proteomes" id="UP000246005">
    <property type="component" value="Unassembled WGS sequence"/>
</dbReference>
<keyword evidence="2" id="KW-0812">Transmembrane</keyword>
<evidence type="ECO:0000313" key="3">
    <source>
        <dbReference type="EMBL" id="PWK80710.1"/>
    </source>
</evidence>
<proteinExistence type="predicted"/>
<accession>A0A316HKZ3</accession>
<keyword evidence="2" id="KW-1133">Transmembrane helix</keyword>
<dbReference type="AlphaFoldDB" id="A0A316HKZ3"/>
<dbReference type="EMBL" id="QGHB01000023">
    <property type="protein sequence ID" value="PWK80710.1"/>
    <property type="molecule type" value="Genomic_DNA"/>
</dbReference>
<feature type="transmembrane region" description="Helical" evidence="2">
    <location>
        <begin position="34"/>
        <end position="55"/>
    </location>
</feature>
<sequence length="211" mass="22556">MKELLSAVMPDLAPVQDRHLQVLKRTREIRRRRTVLGAAVMILLALGAVSLPQLVPLGEPTEPFASVGGSPGPCPRTQPQPGRGTGGLLASDGATAATLCTYNRGEPIGSEREFEARGTVREDVDSIVDALNALPVPKANDSCFMAKRPEYLLVLDYPDRSATVVVEIHMGCGYASNGDAVRSGEITDPLDAFGEAYRAHGGEIAPPPWKW</sequence>
<comment type="caution">
    <text evidence="3">The sequence shown here is derived from an EMBL/GenBank/DDBJ whole genome shotgun (WGS) entry which is preliminary data.</text>
</comment>
<organism evidence="3 4">
    <name type="scientific">Lentzea atacamensis</name>
    <dbReference type="NCBI Taxonomy" id="531938"/>
    <lineage>
        <taxon>Bacteria</taxon>
        <taxon>Bacillati</taxon>
        <taxon>Actinomycetota</taxon>
        <taxon>Actinomycetes</taxon>
        <taxon>Pseudonocardiales</taxon>
        <taxon>Pseudonocardiaceae</taxon>
        <taxon>Lentzea</taxon>
    </lineage>
</organism>
<dbReference type="RefSeq" id="WP_146231907.1">
    <property type="nucleotide sequence ID" value="NZ_QGHB01000023.1"/>
</dbReference>
<protein>
    <submittedName>
        <fullName evidence="3">Uncharacterized protein</fullName>
    </submittedName>
</protein>
<feature type="region of interest" description="Disordered" evidence="1">
    <location>
        <begin position="62"/>
        <end position="85"/>
    </location>
</feature>
<gene>
    <name evidence="3" type="ORF">C8D88_12374</name>
</gene>